<dbReference type="InterPro" id="IPR019675">
    <property type="entry name" value="DUF2550"/>
</dbReference>
<gene>
    <name evidence="2" type="ORF">GCM10010124_09500</name>
</gene>
<evidence type="ECO:0000313" key="2">
    <source>
        <dbReference type="EMBL" id="GGK18985.1"/>
    </source>
</evidence>
<reference evidence="2" key="1">
    <citation type="journal article" date="2014" name="Int. J. Syst. Evol. Microbiol.">
        <title>Complete genome sequence of Corynebacterium casei LMG S-19264T (=DSM 44701T), isolated from a smear-ripened cheese.</title>
        <authorList>
            <consortium name="US DOE Joint Genome Institute (JGI-PGF)"/>
            <person name="Walter F."/>
            <person name="Albersmeier A."/>
            <person name="Kalinowski J."/>
            <person name="Ruckert C."/>
        </authorList>
    </citation>
    <scope>NUCLEOTIDE SEQUENCE</scope>
    <source>
        <strain evidence="2">JCM 3091</strain>
    </source>
</reference>
<dbReference type="Pfam" id="PF10739">
    <property type="entry name" value="DUF2550"/>
    <property type="match status" value="1"/>
</dbReference>
<keyword evidence="1" id="KW-1133">Transmembrane helix</keyword>
<feature type="transmembrane region" description="Helical" evidence="1">
    <location>
        <begin position="6"/>
        <end position="23"/>
    </location>
</feature>
<accession>A0A8J3BJD5</accession>
<dbReference type="EMBL" id="BMQC01000002">
    <property type="protein sequence ID" value="GGK18985.1"/>
    <property type="molecule type" value="Genomic_DNA"/>
</dbReference>
<organism evidence="2 3">
    <name type="scientific">Pilimelia terevasa</name>
    <dbReference type="NCBI Taxonomy" id="53372"/>
    <lineage>
        <taxon>Bacteria</taxon>
        <taxon>Bacillati</taxon>
        <taxon>Actinomycetota</taxon>
        <taxon>Actinomycetes</taxon>
        <taxon>Micromonosporales</taxon>
        <taxon>Micromonosporaceae</taxon>
        <taxon>Pilimelia</taxon>
    </lineage>
</organism>
<sequence>MVILKGIGIGILLLLAVVLVLYLRRAAIARSGGTIPVHLRLSTVLPGRGWSPGLARFAGDELRWFRIFSFAPRPRRVLSRRGLVIADRRLPDGPERAVLPADWVVLRCLNRSTVVEIAMAGPTVAGFLSWLEAAPPGAPD</sequence>
<evidence type="ECO:0008006" key="4">
    <source>
        <dbReference type="Google" id="ProtNLM"/>
    </source>
</evidence>
<comment type="caution">
    <text evidence="2">The sequence shown here is derived from an EMBL/GenBank/DDBJ whole genome shotgun (WGS) entry which is preliminary data.</text>
</comment>
<dbReference type="Proteomes" id="UP000662200">
    <property type="component" value="Unassembled WGS sequence"/>
</dbReference>
<proteinExistence type="predicted"/>
<dbReference type="RefSeq" id="WP_189112924.1">
    <property type="nucleotide sequence ID" value="NZ_BMQC01000002.1"/>
</dbReference>
<dbReference type="AlphaFoldDB" id="A0A8J3BJD5"/>
<keyword evidence="3" id="KW-1185">Reference proteome</keyword>
<keyword evidence="1" id="KW-0812">Transmembrane</keyword>
<evidence type="ECO:0000313" key="3">
    <source>
        <dbReference type="Proteomes" id="UP000662200"/>
    </source>
</evidence>
<keyword evidence="1" id="KW-0472">Membrane</keyword>
<reference evidence="2" key="2">
    <citation type="submission" date="2020-09" db="EMBL/GenBank/DDBJ databases">
        <authorList>
            <person name="Sun Q."/>
            <person name="Ohkuma M."/>
        </authorList>
    </citation>
    <scope>NUCLEOTIDE SEQUENCE</scope>
    <source>
        <strain evidence="2">JCM 3091</strain>
    </source>
</reference>
<name>A0A8J3BJD5_9ACTN</name>
<evidence type="ECO:0000256" key="1">
    <source>
        <dbReference type="SAM" id="Phobius"/>
    </source>
</evidence>
<protein>
    <recommendedName>
        <fullName evidence="4">DUF2550 family protein</fullName>
    </recommendedName>
</protein>